<evidence type="ECO:0000256" key="4">
    <source>
        <dbReference type="PROSITE-ProRule" id="PRU00023"/>
    </source>
</evidence>
<evidence type="ECO:0000313" key="7">
    <source>
        <dbReference type="EnsemblPlants" id="AET7Gv20560200.1"/>
    </source>
</evidence>
<dbReference type="SMART" id="SM00225">
    <property type="entry name" value="BTB"/>
    <property type="match status" value="2"/>
</dbReference>
<dbReference type="InterPro" id="IPR011333">
    <property type="entry name" value="SKP1/BTB/POZ_sf"/>
</dbReference>
<organism evidence="7 8">
    <name type="scientific">Aegilops tauschii subsp. strangulata</name>
    <name type="common">Goatgrass</name>
    <dbReference type="NCBI Taxonomy" id="200361"/>
    <lineage>
        <taxon>Eukaryota</taxon>
        <taxon>Viridiplantae</taxon>
        <taxon>Streptophyta</taxon>
        <taxon>Embryophyta</taxon>
        <taxon>Tracheophyta</taxon>
        <taxon>Spermatophyta</taxon>
        <taxon>Magnoliopsida</taxon>
        <taxon>Liliopsida</taxon>
        <taxon>Poales</taxon>
        <taxon>Poaceae</taxon>
        <taxon>BOP clade</taxon>
        <taxon>Pooideae</taxon>
        <taxon>Triticodae</taxon>
        <taxon>Triticeae</taxon>
        <taxon>Triticinae</taxon>
        <taxon>Aegilops</taxon>
    </lineage>
</organism>
<feature type="domain" description="BTB" evidence="6">
    <location>
        <begin position="426"/>
        <end position="503"/>
    </location>
</feature>
<reference evidence="7" key="4">
    <citation type="submission" date="2019-03" db="UniProtKB">
        <authorList>
            <consortium name="EnsemblPlants"/>
        </authorList>
    </citation>
    <scope>IDENTIFICATION</scope>
</reference>
<feature type="region of interest" description="Disordered" evidence="5">
    <location>
        <begin position="592"/>
        <end position="611"/>
    </location>
</feature>
<reference evidence="8" key="1">
    <citation type="journal article" date="2014" name="Science">
        <title>Ancient hybridizations among the ancestral genomes of bread wheat.</title>
        <authorList>
            <consortium name="International Wheat Genome Sequencing Consortium,"/>
            <person name="Marcussen T."/>
            <person name="Sandve S.R."/>
            <person name="Heier L."/>
            <person name="Spannagl M."/>
            <person name="Pfeifer M."/>
            <person name="Jakobsen K.S."/>
            <person name="Wulff B.B."/>
            <person name="Steuernagel B."/>
            <person name="Mayer K.F."/>
            <person name="Olsen O.A."/>
        </authorList>
    </citation>
    <scope>NUCLEOTIDE SEQUENCE [LARGE SCALE GENOMIC DNA]</scope>
    <source>
        <strain evidence="8">cv. AL8/78</strain>
    </source>
</reference>
<dbReference type="GO" id="GO:0005737">
    <property type="term" value="C:cytoplasm"/>
    <property type="evidence" value="ECO:0007669"/>
    <property type="project" value="TreeGrafter"/>
</dbReference>
<accession>A0A453RF05</accession>
<proteinExistence type="predicted"/>
<feature type="region of interest" description="Disordered" evidence="5">
    <location>
        <begin position="40"/>
        <end position="71"/>
    </location>
</feature>
<evidence type="ECO:0000259" key="6">
    <source>
        <dbReference type="PROSITE" id="PS50097"/>
    </source>
</evidence>
<evidence type="ECO:0000256" key="2">
    <source>
        <dbReference type="ARBA" id="ARBA00022737"/>
    </source>
</evidence>
<dbReference type="Pfam" id="PF00651">
    <property type="entry name" value="BTB"/>
    <property type="match status" value="2"/>
</dbReference>
<reference evidence="7" key="3">
    <citation type="journal article" date="2017" name="Nature">
        <title>Genome sequence of the progenitor of the wheat D genome Aegilops tauschii.</title>
        <authorList>
            <person name="Luo M.C."/>
            <person name="Gu Y.Q."/>
            <person name="Puiu D."/>
            <person name="Wang H."/>
            <person name="Twardziok S.O."/>
            <person name="Deal K.R."/>
            <person name="Huo N."/>
            <person name="Zhu T."/>
            <person name="Wang L."/>
            <person name="Wang Y."/>
            <person name="McGuire P.E."/>
            <person name="Liu S."/>
            <person name="Long H."/>
            <person name="Ramasamy R.K."/>
            <person name="Rodriguez J.C."/>
            <person name="Van S.L."/>
            <person name="Yuan L."/>
            <person name="Wang Z."/>
            <person name="Xia Z."/>
            <person name="Xiao L."/>
            <person name="Anderson O.D."/>
            <person name="Ouyang S."/>
            <person name="Liang Y."/>
            <person name="Zimin A.V."/>
            <person name="Pertea G."/>
            <person name="Qi P."/>
            <person name="Bennetzen J.L."/>
            <person name="Dai X."/>
            <person name="Dawson M.W."/>
            <person name="Muller H.G."/>
            <person name="Kugler K."/>
            <person name="Rivarola-Duarte L."/>
            <person name="Spannagl M."/>
            <person name="Mayer K.F.X."/>
            <person name="Lu F.H."/>
            <person name="Bevan M.W."/>
            <person name="Leroy P."/>
            <person name="Li P."/>
            <person name="You F.M."/>
            <person name="Sun Q."/>
            <person name="Liu Z."/>
            <person name="Lyons E."/>
            <person name="Wicker T."/>
            <person name="Salzberg S.L."/>
            <person name="Devos K.M."/>
            <person name="Dvorak J."/>
        </authorList>
    </citation>
    <scope>NUCLEOTIDE SEQUENCE [LARGE SCALE GENOMIC DNA]</scope>
    <source>
        <strain evidence="7">cv. AL8/78</strain>
    </source>
</reference>
<dbReference type="PROSITE" id="PS50097">
    <property type="entry name" value="BTB"/>
    <property type="match status" value="2"/>
</dbReference>
<dbReference type="SUPFAM" id="SSF48403">
    <property type="entry name" value="Ankyrin repeat"/>
    <property type="match status" value="1"/>
</dbReference>
<dbReference type="Gramene" id="AET7Gv20560200.1">
    <property type="protein sequence ID" value="AET7Gv20560200.1"/>
    <property type="gene ID" value="AET7Gv20560200"/>
</dbReference>
<evidence type="ECO:0000256" key="1">
    <source>
        <dbReference type="ARBA" id="ARBA00004906"/>
    </source>
</evidence>
<evidence type="ECO:0000256" key="3">
    <source>
        <dbReference type="ARBA" id="ARBA00023043"/>
    </source>
</evidence>
<evidence type="ECO:0000256" key="5">
    <source>
        <dbReference type="SAM" id="MobiDB-lite"/>
    </source>
</evidence>
<dbReference type="Proteomes" id="UP000015105">
    <property type="component" value="Chromosome 7D"/>
</dbReference>
<name>A0A453RF05_AEGTS</name>
<reference evidence="8" key="2">
    <citation type="journal article" date="2017" name="Nat. Plants">
        <title>The Aegilops tauschii genome reveals multiple impacts of transposons.</title>
        <authorList>
            <person name="Zhao G."/>
            <person name="Zou C."/>
            <person name="Li K."/>
            <person name="Wang K."/>
            <person name="Li T."/>
            <person name="Gao L."/>
            <person name="Zhang X."/>
            <person name="Wang H."/>
            <person name="Yang Z."/>
            <person name="Liu X."/>
            <person name="Jiang W."/>
            <person name="Mao L."/>
            <person name="Kong X."/>
            <person name="Jiao Y."/>
            <person name="Jia J."/>
        </authorList>
    </citation>
    <scope>NUCLEOTIDE SEQUENCE [LARGE SCALE GENOMIC DNA]</scope>
    <source>
        <strain evidence="8">cv. AL8/78</strain>
    </source>
</reference>
<dbReference type="Gene3D" id="1.25.40.20">
    <property type="entry name" value="Ankyrin repeat-containing domain"/>
    <property type="match status" value="1"/>
</dbReference>
<keyword evidence="8" id="KW-1185">Reference proteome</keyword>
<dbReference type="PANTHER" id="PTHR46231">
    <property type="entry name" value="ANKYRIN REPEAT AND BTB/POZ DOMAIN-CONTAINING PROTEIN 1"/>
    <property type="match status" value="1"/>
</dbReference>
<dbReference type="SUPFAM" id="SSF54695">
    <property type="entry name" value="POZ domain"/>
    <property type="match status" value="2"/>
</dbReference>
<dbReference type="InterPro" id="IPR002110">
    <property type="entry name" value="Ankyrin_rpt"/>
</dbReference>
<dbReference type="AlphaFoldDB" id="A0A453RF05"/>
<reference evidence="7" key="5">
    <citation type="journal article" date="2021" name="G3 (Bethesda)">
        <title>Aegilops tauschii genome assembly Aet v5.0 features greater sequence contiguity and improved annotation.</title>
        <authorList>
            <person name="Wang L."/>
            <person name="Zhu T."/>
            <person name="Rodriguez J.C."/>
            <person name="Deal K.R."/>
            <person name="Dubcovsky J."/>
            <person name="McGuire P.E."/>
            <person name="Lux T."/>
            <person name="Spannagl M."/>
            <person name="Mayer K.F.X."/>
            <person name="Baldrich P."/>
            <person name="Meyers B.C."/>
            <person name="Huo N."/>
            <person name="Gu Y.Q."/>
            <person name="Zhou H."/>
            <person name="Devos K.M."/>
            <person name="Bennetzen J.L."/>
            <person name="Unver T."/>
            <person name="Budak H."/>
            <person name="Gulick P.J."/>
            <person name="Galiba G."/>
            <person name="Kalapos B."/>
            <person name="Nelson D.R."/>
            <person name="Li P."/>
            <person name="You F.M."/>
            <person name="Luo M.C."/>
            <person name="Dvorak J."/>
        </authorList>
    </citation>
    <scope>NUCLEOTIDE SEQUENCE [LARGE SCALE GENOMIC DNA]</scope>
    <source>
        <strain evidence="7">cv. AL8/78</strain>
    </source>
</reference>
<dbReference type="STRING" id="200361.A0A453RF05"/>
<feature type="domain" description="BTB" evidence="6">
    <location>
        <begin position="257"/>
        <end position="324"/>
    </location>
</feature>
<feature type="compositionally biased region" description="Basic and acidic residues" evidence="5">
    <location>
        <begin position="19"/>
        <end position="28"/>
    </location>
</feature>
<dbReference type="PANTHER" id="PTHR46231:SF1">
    <property type="entry name" value="ANKYRIN REPEAT AND BTB_POZ DOMAIN-CONTAINING PROTEIN 1"/>
    <property type="match status" value="1"/>
</dbReference>
<keyword evidence="2" id="KW-0677">Repeat</keyword>
<dbReference type="CDD" id="cd18186">
    <property type="entry name" value="BTB_POZ_ZBTB_KLHL-like"/>
    <property type="match status" value="1"/>
</dbReference>
<dbReference type="PROSITE" id="PS50088">
    <property type="entry name" value="ANK_REPEAT"/>
    <property type="match status" value="1"/>
</dbReference>
<keyword evidence="3 4" id="KW-0040">ANK repeat</keyword>
<comment type="pathway">
    <text evidence="1">Protein modification; protein ubiquitination.</text>
</comment>
<protein>
    <recommendedName>
        <fullName evidence="6">BTB domain-containing protein</fullName>
    </recommendedName>
</protein>
<dbReference type="GO" id="GO:0000151">
    <property type="term" value="C:ubiquitin ligase complex"/>
    <property type="evidence" value="ECO:0007669"/>
    <property type="project" value="TreeGrafter"/>
</dbReference>
<feature type="repeat" description="ANK" evidence="4">
    <location>
        <begin position="112"/>
        <end position="139"/>
    </location>
</feature>
<dbReference type="FunFam" id="1.25.40.20:FF:000328">
    <property type="entry name" value="BTB/POZ domain-containing protein"/>
    <property type="match status" value="1"/>
</dbReference>
<evidence type="ECO:0000313" key="8">
    <source>
        <dbReference type="Proteomes" id="UP000015105"/>
    </source>
</evidence>
<dbReference type="EnsemblPlants" id="AET7Gv20560200.1">
    <property type="protein sequence ID" value="AET7Gv20560200.1"/>
    <property type="gene ID" value="AET7Gv20560200"/>
</dbReference>
<sequence length="653" mass="74138">MWERHRPSTEARSTASRTSEQDHRWRTCPKELVQQRGNSIRTNPFHTFPGAPRFTAGRRPPTAARQEKERISPEEMVYAPPPDGMGLEIDLDLDPEDLHPTVPLKKVPAGDLFEAARAGDCDRLALLLEAGANVNARDRWDSVALYYACLAGHADAARMLLEAGAVCAERTFDGDRCHYAALNLDLRRLLKSFEARPPPLAPLPAALRTTFLACPANRAAYLEMLLQEGATAEAAALAEAEGFGPTDGASTGSLFPPDITFYVDGKPIEAHRIILCARSPFFEHKFETDWKNRKEVRFSNKKLSFGALYNLIHFFYADRLEAPVDEMESLSRTCKVCKCEELRKLVDKEILHLRFALYKSTSKLGLENSQSPRRFILLGQSLPREDRLPSALRRVLQKCLANSREEEFKKTLANEICRNWKDDDLADLTVKVDDTVFRCHQVILASRSEYFKTRLSRTVDFLEGNNRVHASLGLPFLEEHDLSTEAFEKMLEYMYTDNLEHMDPTQAEELFDVASRYLLFPLRRAVADLLLPNLEHVSPAELCHWLILSDIYGVTKIREYCLDIIAYNFEMFADIREFRALLLTLPPPSANDALRTTRPSQPGAAGHTDQGNILDDLREKWLEAEAAELDERDQSAALFDQRLEMLMLVAERE</sequence>
<dbReference type="InterPro" id="IPR000210">
    <property type="entry name" value="BTB/POZ_dom"/>
</dbReference>
<dbReference type="InterPro" id="IPR036770">
    <property type="entry name" value="Ankyrin_rpt-contain_sf"/>
</dbReference>
<dbReference type="Gene3D" id="3.30.710.10">
    <property type="entry name" value="Potassium Channel Kv1.1, Chain A"/>
    <property type="match status" value="2"/>
</dbReference>
<dbReference type="InterPro" id="IPR044515">
    <property type="entry name" value="ABTB1"/>
</dbReference>
<dbReference type="Pfam" id="PF13637">
    <property type="entry name" value="Ank_4"/>
    <property type="match status" value="1"/>
</dbReference>
<feature type="region of interest" description="Disordered" evidence="5">
    <location>
        <begin position="1"/>
        <end position="28"/>
    </location>
</feature>